<comment type="caution">
    <text evidence="1">The sequence shown here is derived from an EMBL/GenBank/DDBJ whole genome shotgun (WGS) entry which is preliminary data.</text>
</comment>
<reference evidence="1 2" key="1">
    <citation type="submission" date="2017-09" db="EMBL/GenBank/DDBJ databases">
        <title>Genomics of the genus Arcobacter.</title>
        <authorList>
            <person name="Perez-Cataluna A."/>
            <person name="Figueras M.J."/>
            <person name="Salas-Masso N."/>
        </authorList>
    </citation>
    <scope>NUCLEOTIDE SEQUENCE [LARGE SCALE GENOMIC DNA]</scope>
    <source>
        <strain evidence="1 2">CECT 7834</strain>
    </source>
</reference>
<organism evidence="1 2">
    <name type="scientific">Arcobacter cloacae</name>
    <dbReference type="NCBI Taxonomy" id="1054034"/>
    <lineage>
        <taxon>Bacteria</taxon>
        <taxon>Pseudomonadati</taxon>
        <taxon>Campylobacterota</taxon>
        <taxon>Epsilonproteobacteria</taxon>
        <taxon>Campylobacterales</taxon>
        <taxon>Arcobacteraceae</taxon>
        <taxon>Arcobacter</taxon>
    </lineage>
</organism>
<dbReference type="Gene3D" id="2.40.160.10">
    <property type="entry name" value="Porin"/>
    <property type="match status" value="1"/>
</dbReference>
<dbReference type="Proteomes" id="UP000290378">
    <property type="component" value="Unassembled WGS sequence"/>
</dbReference>
<dbReference type="AlphaFoldDB" id="A0A6M8NQ02"/>
<dbReference type="RefSeq" id="WP_129014483.1">
    <property type="nucleotide sequence ID" value="NZ_CBCSEI010000013.1"/>
</dbReference>
<protein>
    <submittedName>
        <fullName evidence="1">Uncharacterized protein</fullName>
    </submittedName>
</protein>
<proteinExistence type="predicted"/>
<evidence type="ECO:0000313" key="1">
    <source>
        <dbReference type="EMBL" id="RXI37513.1"/>
    </source>
</evidence>
<dbReference type="EMBL" id="NXII01000026">
    <property type="protein sequence ID" value="RXI37513.1"/>
    <property type="molecule type" value="Genomic_DNA"/>
</dbReference>
<sequence length="403" mass="43183">MKNITKLSFVTALTMASFTTCLSANETLADAFTNGKIKGEIKSVYSSSNFLGNSKTDNISTVGGSLGFITTDFYGFSAGATFQASHVIDDRNKNNVFSSDLNASGGVLSEVYLDYKLSNTNIKAGRQYIYTPLVSTAITGKSSESLIKDSFEAYLLTNSDIPNTTIIAGYVDKYQAKTDGNTDIGKFEDFEDGAYTLYVKNNSVENLELQAQYLDVNATNSNNDRSNVYLQADYKIGTHTISAQYLASKDESKGSSLEDGELYGIKAQGALGIGKLGYLVAFNSSTKDGDVNLGAGAGTTDTAFTAMPVNGGGVPTRANTDTLVGGLIVPVYDITTIAYAGYSWSNGGLGDVSAVGAMAIYPFYKNFLLKVNYEHVETEHTIIPAGIEDKNTDVTRVYLSYNF</sequence>
<gene>
    <name evidence="1" type="ORF">CP963_12425</name>
</gene>
<dbReference type="SUPFAM" id="SSF56935">
    <property type="entry name" value="Porins"/>
    <property type="match status" value="1"/>
</dbReference>
<keyword evidence="2" id="KW-1185">Reference proteome</keyword>
<dbReference type="InterPro" id="IPR023614">
    <property type="entry name" value="Porin_dom_sf"/>
</dbReference>
<accession>A0A6M8NQ02</accession>
<evidence type="ECO:0000313" key="2">
    <source>
        <dbReference type="Proteomes" id="UP000290378"/>
    </source>
</evidence>
<name>A0A6M8NQ02_9BACT</name>